<comment type="subcellular location">
    <subcellularLocation>
        <location evidence="1">Membrane</location>
        <topology evidence="1">Multi-pass membrane protein</topology>
    </subcellularLocation>
</comment>
<protein>
    <submittedName>
        <fullName evidence="7">Probable sodium/calcium exchanger membrane region</fullName>
    </submittedName>
</protein>
<feature type="transmembrane region" description="Helical" evidence="5">
    <location>
        <begin position="6"/>
        <end position="23"/>
    </location>
</feature>
<evidence type="ECO:0000256" key="5">
    <source>
        <dbReference type="SAM" id="Phobius"/>
    </source>
</evidence>
<sequence>MPQTPLVLLAGGFFLIVAGSTLFTRSLERTVLRFFNNKSRGLRILGNLSLSLPELLLPLIAFLTPGSGKSRVEAGTGALFGPPLFLLLFLVPLAFFLKPRENRILAREIPLLLSGLALALFLFGHSLLFRLPLALFLAGIYLWGLLATPEDEAPQEVPESGSPWGPFDAISVVGGSLLMGGGSQLFLVGIDHLRSAQGISPFWVALILAPLATEAPELLTLLHFLKKRSLSEGHSILWGSIHLQATLSIALGLLASPWKGSAAARSAGESLLLILGALLLLSWRRSSQRPKVPAP</sequence>
<dbReference type="Proteomes" id="UP000009374">
    <property type="component" value="Unassembled WGS sequence"/>
</dbReference>
<dbReference type="AlphaFoldDB" id="C6HX24"/>
<evidence type="ECO:0000259" key="6">
    <source>
        <dbReference type="Pfam" id="PF01699"/>
    </source>
</evidence>
<keyword evidence="3 5" id="KW-1133">Transmembrane helix</keyword>
<feature type="transmembrane region" description="Helical" evidence="5">
    <location>
        <begin position="262"/>
        <end position="281"/>
    </location>
</feature>
<evidence type="ECO:0000313" key="8">
    <source>
        <dbReference type="Proteomes" id="UP000009374"/>
    </source>
</evidence>
<dbReference type="GO" id="GO:0016020">
    <property type="term" value="C:membrane"/>
    <property type="evidence" value="ECO:0007669"/>
    <property type="project" value="UniProtKB-SubCell"/>
</dbReference>
<gene>
    <name evidence="7" type="ORF">UBAL3_92050106</name>
</gene>
<feature type="domain" description="Sodium/calcium exchanger membrane region" evidence="6">
    <location>
        <begin position="6"/>
        <end position="142"/>
    </location>
</feature>
<feature type="transmembrane region" description="Helical" evidence="5">
    <location>
        <begin position="76"/>
        <end position="97"/>
    </location>
</feature>
<feature type="domain" description="Sodium/calcium exchanger membrane region" evidence="6">
    <location>
        <begin position="172"/>
        <end position="280"/>
    </location>
</feature>
<evidence type="ECO:0000256" key="4">
    <source>
        <dbReference type="ARBA" id="ARBA00023136"/>
    </source>
</evidence>
<feature type="transmembrane region" description="Helical" evidence="5">
    <location>
        <begin position="202"/>
        <end position="224"/>
    </location>
</feature>
<feature type="transmembrane region" description="Helical" evidence="5">
    <location>
        <begin position="169"/>
        <end position="190"/>
    </location>
</feature>
<evidence type="ECO:0000313" key="7">
    <source>
        <dbReference type="EMBL" id="EES52734.1"/>
    </source>
</evidence>
<feature type="transmembrane region" description="Helical" evidence="5">
    <location>
        <begin position="44"/>
        <end position="64"/>
    </location>
</feature>
<dbReference type="EMBL" id="GG693873">
    <property type="protein sequence ID" value="EES52734.1"/>
    <property type="molecule type" value="Genomic_DNA"/>
</dbReference>
<evidence type="ECO:0000256" key="3">
    <source>
        <dbReference type="ARBA" id="ARBA00022989"/>
    </source>
</evidence>
<keyword evidence="4 5" id="KW-0472">Membrane</keyword>
<keyword evidence="2 5" id="KW-0812">Transmembrane</keyword>
<evidence type="ECO:0000256" key="2">
    <source>
        <dbReference type="ARBA" id="ARBA00022692"/>
    </source>
</evidence>
<feature type="transmembrane region" description="Helical" evidence="5">
    <location>
        <begin position="104"/>
        <end position="123"/>
    </location>
</feature>
<dbReference type="Pfam" id="PF01699">
    <property type="entry name" value="Na_Ca_ex"/>
    <property type="match status" value="2"/>
</dbReference>
<dbReference type="InterPro" id="IPR004837">
    <property type="entry name" value="NaCa_Exmemb"/>
</dbReference>
<dbReference type="GO" id="GO:0055085">
    <property type="term" value="P:transmembrane transport"/>
    <property type="evidence" value="ECO:0007669"/>
    <property type="project" value="InterPro"/>
</dbReference>
<reference evidence="7 8" key="1">
    <citation type="journal article" date="2009" name="Appl. Environ. Microbiol.">
        <title>Community genomic and proteomic analyses of chemoautotrophic iron-oxidizing "Leptospirillum rubarum" (Group II) and "Leptospirillum ferrodiazotrophum" (Group III) bacteria in acid mine drainage biofilms.</title>
        <authorList>
            <person name="Goltsman D.S."/>
            <person name="Denef V.J."/>
            <person name="Singer S.W."/>
            <person name="VerBerkmoes N.C."/>
            <person name="Lefsrud M."/>
            <person name="Mueller R.S."/>
            <person name="Dick G.J."/>
            <person name="Sun C.L."/>
            <person name="Wheeler K.E."/>
            <person name="Zemla A."/>
            <person name="Baker B.J."/>
            <person name="Hauser L."/>
            <person name="Land M."/>
            <person name="Shah M.B."/>
            <person name="Thelen M.P."/>
            <person name="Hettich R.L."/>
            <person name="Banfield J.F."/>
        </authorList>
    </citation>
    <scope>NUCLEOTIDE SEQUENCE [LARGE SCALE GENOMIC DNA]</scope>
</reference>
<organism evidence="7 8">
    <name type="scientific">Leptospirillum ferrodiazotrophum</name>
    <dbReference type="NCBI Taxonomy" id="412449"/>
    <lineage>
        <taxon>Bacteria</taxon>
        <taxon>Pseudomonadati</taxon>
        <taxon>Nitrospirota</taxon>
        <taxon>Nitrospiria</taxon>
        <taxon>Nitrospirales</taxon>
        <taxon>Nitrospiraceae</taxon>
        <taxon>Leptospirillum</taxon>
    </lineage>
</organism>
<proteinExistence type="predicted"/>
<evidence type="ECO:0000256" key="1">
    <source>
        <dbReference type="ARBA" id="ARBA00004141"/>
    </source>
</evidence>
<keyword evidence="8" id="KW-1185">Reference proteome</keyword>
<dbReference type="InterPro" id="IPR044880">
    <property type="entry name" value="NCX_ion-bd_dom_sf"/>
</dbReference>
<accession>C6HX24</accession>
<name>C6HX24_9BACT</name>
<dbReference type="Gene3D" id="1.20.1420.30">
    <property type="entry name" value="NCX, central ion-binding region"/>
    <property type="match status" value="1"/>
</dbReference>